<protein>
    <recommendedName>
        <fullName evidence="7">Carbonic anhydrase</fullName>
    </recommendedName>
</protein>
<dbReference type="PANTHER" id="PTHR43175:SF3">
    <property type="entry name" value="CARBON DISULFIDE HYDROLASE"/>
    <property type="match status" value="1"/>
</dbReference>
<organism evidence="5 6">
    <name type="scientific">Roseibium sediminicola</name>
    <dbReference type="NCBI Taxonomy" id="2933272"/>
    <lineage>
        <taxon>Bacteria</taxon>
        <taxon>Pseudomonadati</taxon>
        <taxon>Pseudomonadota</taxon>
        <taxon>Alphaproteobacteria</taxon>
        <taxon>Hyphomicrobiales</taxon>
        <taxon>Stappiaceae</taxon>
        <taxon>Roseibium</taxon>
    </lineage>
</organism>
<evidence type="ECO:0000313" key="5">
    <source>
        <dbReference type="EMBL" id="MCK7612930.1"/>
    </source>
</evidence>
<dbReference type="SUPFAM" id="SSF53056">
    <property type="entry name" value="beta-carbonic anhydrase, cab"/>
    <property type="match status" value="1"/>
</dbReference>
<evidence type="ECO:0000256" key="2">
    <source>
        <dbReference type="ARBA" id="ARBA00006217"/>
    </source>
</evidence>
<reference evidence="5" key="1">
    <citation type="submission" date="2022-04" db="EMBL/GenBank/DDBJ databases">
        <title>Roseibium sp. CAU 1639 isolated from mud.</title>
        <authorList>
            <person name="Kim W."/>
        </authorList>
    </citation>
    <scope>NUCLEOTIDE SEQUENCE</scope>
    <source>
        <strain evidence="5">CAU 1639</strain>
    </source>
</reference>
<evidence type="ECO:0000256" key="3">
    <source>
        <dbReference type="ARBA" id="ARBA00022723"/>
    </source>
</evidence>
<name>A0ABT0GUK3_9HYPH</name>
<proteinExistence type="inferred from homology"/>
<dbReference type="Gene3D" id="3.40.1050.10">
    <property type="entry name" value="Carbonic anhydrase"/>
    <property type="match status" value="1"/>
</dbReference>
<dbReference type="InterPro" id="IPR036874">
    <property type="entry name" value="Carbonic_anhydrase_sf"/>
</dbReference>
<evidence type="ECO:0000256" key="4">
    <source>
        <dbReference type="ARBA" id="ARBA00022833"/>
    </source>
</evidence>
<gene>
    <name evidence="5" type="ORF">M0H32_12210</name>
</gene>
<evidence type="ECO:0008006" key="7">
    <source>
        <dbReference type="Google" id="ProtNLM"/>
    </source>
</evidence>
<comment type="similarity">
    <text evidence="2">Belongs to the beta-class carbonic anhydrase family.</text>
</comment>
<comment type="cofactor">
    <cofactor evidence="1">
        <name>Zn(2+)</name>
        <dbReference type="ChEBI" id="CHEBI:29105"/>
    </cofactor>
</comment>
<dbReference type="SMART" id="SM00947">
    <property type="entry name" value="Pro_CA"/>
    <property type="match status" value="1"/>
</dbReference>
<dbReference type="Pfam" id="PF00484">
    <property type="entry name" value="Pro_CA"/>
    <property type="match status" value="1"/>
</dbReference>
<dbReference type="InterPro" id="IPR001765">
    <property type="entry name" value="Carbonic_anhydrase"/>
</dbReference>
<dbReference type="Proteomes" id="UP001431221">
    <property type="component" value="Unassembled WGS sequence"/>
</dbReference>
<accession>A0ABT0GUK3</accession>
<comment type="caution">
    <text evidence="5">The sequence shown here is derived from an EMBL/GenBank/DDBJ whole genome shotgun (WGS) entry which is preliminary data.</text>
</comment>
<evidence type="ECO:0000313" key="6">
    <source>
        <dbReference type="Proteomes" id="UP001431221"/>
    </source>
</evidence>
<keyword evidence="3" id="KW-0479">Metal-binding</keyword>
<dbReference type="EMBL" id="JALNMJ010000007">
    <property type="protein sequence ID" value="MCK7612930.1"/>
    <property type="molecule type" value="Genomic_DNA"/>
</dbReference>
<dbReference type="PANTHER" id="PTHR43175">
    <property type="entry name" value="CARBONIC ANHYDRASE"/>
    <property type="match status" value="1"/>
</dbReference>
<evidence type="ECO:0000256" key="1">
    <source>
        <dbReference type="ARBA" id="ARBA00001947"/>
    </source>
</evidence>
<dbReference type="RefSeq" id="WP_248154295.1">
    <property type="nucleotide sequence ID" value="NZ_JALNMJ010000007.1"/>
</dbReference>
<keyword evidence="4" id="KW-0862">Zinc</keyword>
<keyword evidence="6" id="KW-1185">Reference proteome</keyword>
<sequence>MTDTSVLFERNSTFSDGFDQADLPILPKLNTLIVACIDARVDPAHVLGLGLGDAVVVRNNGGRVTRAVIEEIAVLAAMVSKMTQNPHPAFNVVLMQHTQCGAQNFANPEFQDMIRTKLGIDVTPSAITDQATDLKTDIARLRDAGEIPGTLTVSAVLYDVKTGSVREVAEPRQLGDLRANV</sequence>